<reference evidence="1 2" key="1">
    <citation type="journal article" date="2013" name="Genome Announc.">
        <title>Draft Genome Sequence of Rhodococcus opacus Strain M213 Shows a Diverse Catabolic Potential.</title>
        <authorList>
            <person name="Pathak A."/>
            <person name="Green S.J."/>
            <person name="Ogram A."/>
            <person name="Chauhan A."/>
        </authorList>
    </citation>
    <scope>NUCLEOTIDE SEQUENCE [LARGE SCALE GENOMIC DNA]</scope>
    <source>
        <strain evidence="1 2">M213</strain>
    </source>
</reference>
<organism evidence="1 2">
    <name type="scientific">Rhodococcus opacus M213</name>
    <dbReference type="NCBI Taxonomy" id="1129896"/>
    <lineage>
        <taxon>Bacteria</taxon>
        <taxon>Bacillati</taxon>
        <taxon>Actinomycetota</taxon>
        <taxon>Actinomycetes</taxon>
        <taxon>Mycobacteriales</taxon>
        <taxon>Nocardiaceae</taxon>
        <taxon>Rhodococcus</taxon>
    </lineage>
</organism>
<dbReference type="Proteomes" id="UP000005951">
    <property type="component" value="Unassembled WGS sequence"/>
</dbReference>
<gene>
    <name evidence="1" type="ORF">WSS_A27735</name>
</gene>
<name>K8XD21_RHOOP</name>
<evidence type="ECO:0000313" key="2">
    <source>
        <dbReference type="Proteomes" id="UP000005951"/>
    </source>
</evidence>
<dbReference type="AlphaFoldDB" id="K8XD21"/>
<protein>
    <submittedName>
        <fullName evidence="1">Uncharacterized protein</fullName>
    </submittedName>
</protein>
<dbReference type="EMBL" id="AJYC02000085">
    <property type="protein sequence ID" value="EKT79423.1"/>
    <property type="molecule type" value="Genomic_DNA"/>
</dbReference>
<evidence type="ECO:0000313" key="1">
    <source>
        <dbReference type="EMBL" id="EKT79423.1"/>
    </source>
</evidence>
<comment type="caution">
    <text evidence="1">The sequence shown here is derived from an EMBL/GenBank/DDBJ whole genome shotgun (WGS) entry which is preliminary data.</text>
</comment>
<proteinExistence type="predicted"/>
<accession>K8XD21</accession>
<sequence>MAAPPFVEEVFTGADFACADFGADGWSATTGADFGADGWSATTGADFGGSAATGAALVGSLAAGEGGPA</sequence>